<gene>
    <name evidence="7" type="ORF">SAMN02745163_04346</name>
</gene>
<accession>A0A1M6USD8</accession>
<comment type="subcellular location">
    <subcellularLocation>
        <location evidence="1">Periplasm</location>
    </subcellularLocation>
</comment>
<keyword evidence="2" id="KW-0732">Signal</keyword>
<dbReference type="Pfam" id="PF07940">
    <property type="entry name" value="Hepar_II_III_C"/>
    <property type="match status" value="1"/>
</dbReference>
<evidence type="ECO:0000256" key="1">
    <source>
        <dbReference type="ARBA" id="ARBA00004418"/>
    </source>
</evidence>
<dbReference type="GO" id="GO:0042597">
    <property type="term" value="C:periplasmic space"/>
    <property type="evidence" value="ECO:0007669"/>
    <property type="project" value="UniProtKB-SubCell"/>
</dbReference>
<proteinExistence type="predicted"/>
<dbReference type="EMBL" id="FQZB01000024">
    <property type="protein sequence ID" value="SHK72031.1"/>
    <property type="molecule type" value="Genomic_DNA"/>
</dbReference>
<keyword evidence="4" id="KW-0456">Lyase</keyword>
<dbReference type="Gene3D" id="1.50.10.100">
    <property type="entry name" value="Chondroitin AC/alginate lyase"/>
    <property type="match status" value="1"/>
</dbReference>
<dbReference type="OrthoDB" id="7335480at2"/>
<dbReference type="SUPFAM" id="SSF48230">
    <property type="entry name" value="Chondroitin AC/alginate lyase"/>
    <property type="match status" value="1"/>
</dbReference>
<sequence>MKNSNVFEIIDLDYKGLEKVRESYKNGDLDNAYKELRKYYFNRTSVKAFINDFEGLRTFVNRNLKEEFNEYIKIGDEVKEKSFLFQMKWEMERTHKRYDFEEEINWDMNPFGDEEWTYMLNRHRYLGVLAYDYLVTKDKKYGITFEELINHWIDNNPINDSKIKTSWRTIEAGIRLKNWVKALNIMLKTEYVTGELIAKILVSVQEHLIYLRDKHSESRILSNWVILEQHGAYIASVFFPELKISSEIEKFSLDVLEEALFYQVMPDGLHWEQSFQYHNEMLICFLDSILISNRNGKEISEKIYNKVLEMAYATLHIIKPDNTQSNYGDSDSEDLRELLTYSSLMFKDEYLKNKAYKQVDLYTLFNYGIEADKELDLISIDEIKQTSKYFGDNGLHFLRSGFNEKDSYSMFKCGYLGSGHEHCDMLHLDISARGEDILVDSGRYTYSEIDGQRFEFKQAKSHNTSTVDDLEFTICKGAWGNDGIATPIKRPYKYTEKYDFVEGGHLGYINIENPVLTNRKVIFIKPYIWLISDEFFGQGNHAYKQYFNFNSDSVSITEDNSLLYKGSNGDFLIKNTNEKGEFSLEESFVSKDYNHKYKSKRGIFKTSREGNTSINTVLISLEKNNTVKPTIKKLEVISSRNRSVKDEFAEAIEITVSEAESYIVLIVHKEDAIGRKLYHVDNIPMSGRVVVYRRGGEKTVLAY</sequence>
<evidence type="ECO:0000313" key="8">
    <source>
        <dbReference type="Proteomes" id="UP000184310"/>
    </source>
</evidence>
<evidence type="ECO:0000313" key="7">
    <source>
        <dbReference type="EMBL" id="SHK72031.1"/>
    </source>
</evidence>
<evidence type="ECO:0000256" key="2">
    <source>
        <dbReference type="ARBA" id="ARBA00022729"/>
    </source>
</evidence>
<dbReference type="STRING" id="1121302.SAMN02745163_04346"/>
<dbReference type="Pfam" id="PF16889">
    <property type="entry name" value="Hepar_II_III_N"/>
    <property type="match status" value="1"/>
</dbReference>
<organism evidence="7 8">
    <name type="scientific">Clostridium cavendishii DSM 21758</name>
    <dbReference type="NCBI Taxonomy" id="1121302"/>
    <lineage>
        <taxon>Bacteria</taxon>
        <taxon>Bacillati</taxon>
        <taxon>Bacillota</taxon>
        <taxon>Clostridia</taxon>
        <taxon>Eubacteriales</taxon>
        <taxon>Clostridiaceae</taxon>
        <taxon>Clostridium</taxon>
    </lineage>
</organism>
<dbReference type="RefSeq" id="WP_072993384.1">
    <property type="nucleotide sequence ID" value="NZ_FQZB01000024.1"/>
</dbReference>
<dbReference type="PANTHER" id="PTHR39210:SF1">
    <property type="entry name" value="HEPARIN-SULFATE LYASE"/>
    <property type="match status" value="1"/>
</dbReference>
<dbReference type="GO" id="GO:0016829">
    <property type="term" value="F:lyase activity"/>
    <property type="evidence" value="ECO:0007669"/>
    <property type="project" value="UniProtKB-KW"/>
</dbReference>
<feature type="domain" description="Heparin-sulfate lyase N-terminal" evidence="6">
    <location>
        <begin position="6"/>
        <end position="337"/>
    </location>
</feature>
<dbReference type="InterPro" id="IPR012480">
    <property type="entry name" value="Hepar_II_III_C"/>
</dbReference>
<dbReference type="Gene3D" id="2.70.98.70">
    <property type="match status" value="1"/>
</dbReference>
<dbReference type="InterPro" id="IPR031680">
    <property type="entry name" value="Hepar_II_III_N"/>
</dbReference>
<evidence type="ECO:0000259" key="5">
    <source>
        <dbReference type="Pfam" id="PF07940"/>
    </source>
</evidence>
<evidence type="ECO:0000256" key="4">
    <source>
        <dbReference type="ARBA" id="ARBA00023239"/>
    </source>
</evidence>
<feature type="domain" description="Heparinase II/III-like C-terminal" evidence="5">
    <location>
        <begin position="386"/>
        <end position="615"/>
    </location>
</feature>
<dbReference type="PANTHER" id="PTHR39210">
    <property type="entry name" value="HEPARIN-SULFATE LYASE"/>
    <property type="match status" value="1"/>
</dbReference>
<keyword evidence="3" id="KW-0574">Periplasm</keyword>
<evidence type="ECO:0000259" key="6">
    <source>
        <dbReference type="Pfam" id="PF16889"/>
    </source>
</evidence>
<dbReference type="AlphaFoldDB" id="A0A1M6USD8"/>
<dbReference type="Proteomes" id="UP000184310">
    <property type="component" value="Unassembled WGS sequence"/>
</dbReference>
<name>A0A1M6USD8_9CLOT</name>
<evidence type="ECO:0000256" key="3">
    <source>
        <dbReference type="ARBA" id="ARBA00022764"/>
    </source>
</evidence>
<keyword evidence="8" id="KW-1185">Reference proteome</keyword>
<dbReference type="InterPro" id="IPR008929">
    <property type="entry name" value="Chondroitin_lyas"/>
</dbReference>
<reference evidence="7 8" key="1">
    <citation type="submission" date="2016-11" db="EMBL/GenBank/DDBJ databases">
        <authorList>
            <person name="Jaros S."/>
            <person name="Januszkiewicz K."/>
            <person name="Wedrychowicz H."/>
        </authorList>
    </citation>
    <scope>NUCLEOTIDE SEQUENCE [LARGE SCALE GENOMIC DNA]</scope>
    <source>
        <strain evidence="7 8">DSM 21758</strain>
    </source>
</reference>
<protein>
    <submittedName>
        <fullName evidence="7">Heparinase II/III-like protein</fullName>
    </submittedName>
</protein>